<keyword evidence="3" id="KW-0975">Bacterial flagellum</keyword>
<dbReference type="Pfam" id="PF07196">
    <property type="entry name" value="Flagellin_IN"/>
    <property type="match status" value="1"/>
</dbReference>
<evidence type="ECO:0000256" key="3">
    <source>
        <dbReference type="ARBA" id="ARBA00023143"/>
    </source>
</evidence>
<feature type="domain" description="Flagellin N-terminal" evidence="4">
    <location>
        <begin position="18"/>
        <end position="129"/>
    </location>
</feature>
<dbReference type="Proteomes" id="UP000317977">
    <property type="component" value="Unassembled WGS sequence"/>
</dbReference>
<evidence type="ECO:0000256" key="2">
    <source>
        <dbReference type="ARBA" id="ARBA00004613"/>
    </source>
</evidence>
<dbReference type="GO" id="GO:0009288">
    <property type="term" value="C:bacterial-type flagellum"/>
    <property type="evidence" value="ECO:0007669"/>
    <property type="project" value="UniProtKB-SubCell"/>
</dbReference>
<gene>
    <name evidence="5" type="primary">flgL</name>
    <name evidence="5" type="ORF">Poly59_46800</name>
</gene>
<protein>
    <submittedName>
        <fullName evidence="5">Flagellar hook-associated protein 3</fullName>
    </submittedName>
</protein>
<evidence type="ECO:0000259" key="4">
    <source>
        <dbReference type="Pfam" id="PF00669"/>
    </source>
</evidence>
<dbReference type="SUPFAM" id="SSF64518">
    <property type="entry name" value="Phase 1 flagellin"/>
    <property type="match status" value="1"/>
</dbReference>
<proteinExistence type="predicted"/>
<keyword evidence="5" id="KW-0969">Cilium</keyword>
<dbReference type="AlphaFoldDB" id="A0A5C6EGC0"/>
<keyword evidence="6" id="KW-1185">Reference proteome</keyword>
<dbReference type="InterPro" id="IPR010810">
    <property type="entry name" value="Flagellin_hook_IN_motif"/>
</dbReference>
<sequence>MPLLPISTTRTSTPLTTQRLLFQLNNDQLAIQRQYDQLSTGQRVLRLGDDPAAANRAITLHRGIDQDNQLVRNANSTASFYSAADDALARIDDALIQARGVAVQGAQNVISDDERAALAATLDQSISAVFAAGNSMFRDHELLGGFLNPGNSFNFDGNDIVFSGKTAVGRTEIGAGRPVDINVNAADSLGANSIIVEGKSLNASLDRETRLVDLRKGLGVTPGQIRLSGGGNFVDLDMRSASTIGDVADLISDVKLEGRPIVATITDDGIRIEYLDGLAGNLAIDDGIGSTMAEELSILNPGGIIAPPVIGDRLSPRVTHATKLEDLAAGAGVNLTGGIRIEQGDQVYDITFDGAEDLSDVVIAINRSDADVKAELDESGGRIVLRSLRSGVDYSIGENGGNAAAALGIRSADADTNLSTLGRNRGLTTNTGGTDLTITRPDGRDIAIDVDGAETINDIIDLIRNHPQNQDTRRVLVSLNDVGNGLQLKAPPGAGTLTVTQSGVSNVGNRLGLIPDGQHTNSGGVVGSVDTIIGTDYATRDAGGTLDTLLRMRDAVASGDGEEIERLQAKLDVDLDRASRTRGKVGVWTQNLDSLKAASEQRVIQLKSQLSDEVDADLTTVISDLSQRQIALEASMRVIGQASQMTVLNYL</sequence>
<dbReference type="RefSeq" id="WP_146536290.1">
    <property type="nucleotide sequence ID" value="NZ_SJPX01000005.1"/>
</dbReference>
<comment type="caution">
    <text evidence="5">The sequence shown here is derived from an EMBL/GenBank/DDBJ whole genome shotgun (WGS) entry which is preliminary data.</text>
</comment>
<name>A0A5C6EGC0_9BACT</name>
<comment type="subcellular location">
    <subcellularLocation>
        <location evidence="1">Bacterial flagellum</location>
    </subcellularLocation>
    <subcellularLocation>
        <location evidence="2">Secreted</location>
    </subcellularLocation>
</comment>
<dbReference type="InterPro" id="IPR001029">
    <property type="entry name" value="Flagellin_N"/>
</dbReference>
<evidence type="ECO:0000313" key="6">
    <source>
        <dbReference type="Proteomes" id="UP000317977"/>
    </source>
</evidence>
<evidence type="ECO:0000256" key="1">
    <source>
        <dbReference type="ARBA" id="ARBA00004365"/>
    </source>
</evidence>
<dbReference type="PANTHER" id="PTHR42792">
    <property type="entry name" value="FLAGELLIN"/>
    <property type="match status" value="1"/>
</dbReference>
<dbReference type="Gene3D" id="1.20.1330.10">
    <property type="entry name" value="f41 fragment of flagellin, N-terminal domain"/>
    <property type="match status" value="2"/>
</dbReference>
<keyword evidence="5" id="KW-0966">Cell projection</keyword>
<reference evidence="5 6" key="1">
    <citation type="submission" date="2019-02" db="EMBL/GenBank/DDBJ databases">
        <title>Deep-cultivation of Planctomycetes and their phenomic and genomic characterization uncovers novel biology.</title>
        <authorList>
            <person name="Wiegand S."/>
            <person name="Jogler M."/>
            <person name="Boedeker C."/>
            <person name="Pinto D."/>
            <person name="Vollmers J."/>
            <person name="Rivas-Marin E."/>
            <person name="Kohn T."/>
            <person name="Peeters S.H."/>
            <person name="Heuer A."/>
            <person name="Rast P."/>
            <person name="Oberbeckmann S."/>
            <person name="Bunk B."/>
            <person name="Jeske O."/>
            <person name="Meyerdierks A."/>
            <person name="Storesund J.E."/>
            <person name="Kallscheuer N."/>
            <person name="Luecker S."/>
            <person name="Lage O.M."/>
            <person name="Pohl T."/>
            <person name="Merkel B.J."/>
            <person name="Hornburger P."/>
            <person name="Mueller R.-W."/>
            <person name="Bruemmer F."/>
            <person name="Labrenz M."/>
            <person name="Spormann A.M."/>
            <person name="Op Den Camp H."/>
            <person name="Overmann J."/>
            <person name="Amann R."/>
            <person name="Jetten M.S.M."/>
            <person name="Mascher T."/>
            <person name="Medema M.H."/>
            <person name="Devos D.P."/>
            <person name="Kaster A.-K."/>
            <person name="Ovreas L."/>
            <person name="Rohde M."/>
            <person name="Galperin M.Y."/>
            <person name="Jogler C."/>
        </authorList>
    </citation>
    <scope>NUCLEOTIDE SEQUENCE [LARGE SCALE GENOMIC DNA]</scope>
    <source>
        <strain evidence="5 6">Poly59</strain>
    </source>
</reference>
<dbReference type="Pfam" id="PF00669">
    <property type="entry name" value="Flagellin_N"/>
    <property type="match status" value="1"/>
</dbReference>
<organism evidence="5 6">
    <name type="scientific">Rubripirellula reticaptiva</name>
    <dbReference type="NCBI Taxonomy" id="2528013"/>
    <lineage>
        <taxon>Bacteria</taxon>
        <taxon>Pseudomonadati</taxon>
        <taxon>Planctomycetota</taxon>
        <taxon>Planctomycetia</taxon>
        <taxon>Pirellulales</taxon>
        <taxon>Pirellulaceae</taxon>
        <taxon>Rubripirellula</taxon>
    </lineage>
</organism>
<evidence type="ECO:0000313" key="5">
    <source>
        <dbReference type="EMBL" id="TWU47838.1"/>
    </source>
</evidence>
<dbReference type="InterPro" id="IPR001492">
    <property type="entry name" value="Flagellin"/>
</dbReference>
<dbReference type="EMBL" id="SJPX01000005">
    <property type="protein sequence ID" value="TWU47838.1"/>
    <property type="molecule type" value="Genomic_DNA"/>
</dbReference>
<dbReference type="OrthoDB" id="225814at2"/>
<dbReference type="GO" id="GO:0005576">
    <property type="term" value="C:extracellular region"/>
    <property type="evidence" value="ECO:0007669"/>
    <property type="project" value="UniProtKB-SubCell"/>
</dbReference>
<keyword evidence="5" id="KW-0282">Flagellum</keyword>
<dbReference type="PANTHER" id="PTHR42792:SF2">
    <property type="entry name" value="FLAGELLIN"/>
    <property type="match status" value="1"/>
</dbReference>
<dbReference type="GO" id="GO:0005198">
    <property type="term" value="F:structural molecule activity"/>
    <property type="evidence" value="ECO:0007669"/>
    <property type="project" value="InterPro"/>
</dbReference>
<accession>A0A5C6EGC0</accession>